<organism evidence="1 2">
    <name type="scientific">Paenibacillus odorifer</name>
    <dbReference type="NCBI Taxonomy" id="189426"/>
    <lineage>
        <taxon>Bacteria</taxon>
        <taxon>Bacillati</taxon>
        <taxon>Bacillota</taxon>
        <taxon>Bacilli</taxon>
        <taxon>Bacillales</taxon>
        <taxon>Paenibacillaceae</taxon>
        <taxon>Paenibacillus</taxon>
    </lineage>
</organism>
<sequence>MPRINELIREIDDCPVGRTGWSQFEDICTRVLEFLFVPPLTRPNRQSRTYSGVNRRDAIFPNRNITNTGNENCLNWHHLYVELNARFVLFEFKNYNATLLSHEEVNQTRNYLVSTIGKLGIIISTKDPEDSAFRQRNIAYTQEGKVIIFLKKEHLKEMLAMKERGEDPSDLIMDMIELFYIQHE</sequence>
<name>A0A1R0XAI4_9BACL</name>
<protein>
    <recommendedName>
        <fullName evidence="3">Restriction endonuclease type IV Mrr domain-containing protein</fullName>
    </recommendedName>
</protein>
<evidence type="ECO:0000313" key="2">
    <source>
        <dbReference type="Proteomes" id="UP000187465"/>
    </source>
</evidence>
<accession>A0A1R0XAI4</accession>
<dbReference type="EMBL" id="MKQP01000019">
    <property type="protein sequence ID" value="OMD31928.1"/>
    <property type="molecule type" value="Genomic_DNA"/>
</dbReference>
<evidence type="ECO:0008006" key="3">
    <source>
        <dbReference type="Google" id="ProtNLM"/>
    </source>
</evidence>
<proteinExistence type="predicted"/>
<reference evidence="1 2" key="1">
    <citation type="submission" date="2016-10" db="EMBL/GenBank/DDBJ databases">
        <title>Paenibacillus species isolates.</title>
        <authorList>
            <person name="Beno S.M."/>
        </authorList>
    </citation>
    <scope>NUCLEOTIDE SEQUENCE [LARGE SCALE GENOMIC DNA]</scope>
    <source>
        <strain evidence="1 2">FSL H7-0604</strain>
    </source>
</reference>
<gene>
    <name evidence="1" type="ORF">BJP51_16910</name>
</gene>
<evidence type="ECO:0000313" key="1">
    <source>
        <dbReference type="EMBL" id="OMD31928.1"/>
    </source>
</evidence>
<dbReference type="AlphaFoldDB" id="A0A1R0XAI4"/>
<comment type="caution">
    <text evidence="1">The sequence shown here is derived from an EMBL/GenBank/DDBJ whole genome shotgun (WGS) entry which is preliminary data.</text>
</comment>
<dbReference type="RefSeq" id="WP_036684782.1">
    <property type="nucleotide sequence ID" value="NZ_MKQP01000019.1"/>
</dbReference>
<dbReference type="Proteomes" id="UP000187465">
    <property type="component" value="Unassembled WGS sequence"/>
</dbReference>